<sequence>MKLSKTLKISKEEYFDFIVNSFVQELPKATKKRVSTNDIKEGFSYKQTYQLKTGNFISRKVITEFEYGKTYALEMDVPDGKQYFKHEIEEKGPFKIKVHYTEVVNSKNSFQAIIRRFREFTAKAKMSGRFEAIEKHIISLRDEEKEA</sequence>
<evidence type="ECO:0000313" key="1">
    <source>
        <dbReference type="EMBL" id="TDW16174.1"/>
    </source>
</evidence>
<organism evidence="1 2">
    <name type="scientific">Breznakia blatticola</name>
    <dbReference type="NCBI Taxonomy" id="1754012"/>
    <lineage>
        <taxon>Bacteria</taxon>
        <taxon>Bacillati</taxon>
        <taxon>Bacillota</taxon>
        <taxon>Erysipelotrichia</taxon>
        <taxon>Erysipelotrichales</taxon>
        <taxon>Erysipelotrichaceae</taxon>
        <taxon>Breznakia</taxon>
    </lineage>
</organism>
<keyword evidence="2" id="KW-1185">Reference proteome</keyword>
<dbReference type="RefSeq" id="WP_134170089.1">
    <property type="nucleotide sequence ID" value="NZ_SODD01000027.1"/>
</dbReference>
<comment type="caution">
    <text evidence="1">The sequence shown here is derived from an EMBL/GenBank/DDBJ whole genome shotgun (WGS) entry which is preliminary data.</text>
</comment>
<dbReference type="InterPro" id="IPR021701">
    <property type="entry name" value="DUF3284"/>
</dbReference>
<reference evidence="1 2" key="1">
    <citation type="submission" date="2019-03" db="EMBL/GenBank/DDBJ databases">
        <title>Genomic Encyclopedia of Type Strains, Phase IV (KMG-IV): sequencing the most valuable type-strain genomes for metagenomic binning, comparative biology and taxonomic classification.</title>
        <authorList>
            <person name="Goeker M."/>
        </authorList>
    </citation>
    <scope>NUCLEOTIDE SEQUENCE [LARGE SCALE GENOMIC DNA]</scope>
    <source>
        <strain evidence="1 2">DSM 28867</strain>
    </source>
</reference>
<name>A0A4V3G6V2_9FIRM</name>
<dbReference type="OrthoDB" id="1956914at2"/>
<evidence type="ECO:0000313" key="2">
    <source>
        <dbReference type="Proteomes" id="UP000294743"/>
    </source>
</evidence>
<dbReference type="Proteomes" id="UP000294743">
    <property type="component" value="Unassembled WGS sequence"/>
</dbReference>
<dbReference type="EMBL" id="SODD01000027">
    <property type="protein sequence ID" value="TDW16174.1"/>
    <property type="molecule type" value="Genomic_DNA"/>
</dbReference>
<dbReference type="Pfam" id="PF11687">
    <property type="entry name" value="DUF3284"/>
    <property type="match status" value="1"/>
</dbReference>
<gene>
    <name evidence="1" type="ORF">EDD63_1271</name>
</gene>
<protein>
    <submittedName>
        <fullName evidence="1">Uncharacterized protein DUF3284</fullName>
    </submittedName>
</protein>
<accession>A0A4V3G6V2</accession>
<proteinExistence type="predicted"/>
<dbReference type="AlphaFoldDB" id="A0A4V3G6V2"/>